<dbReference type="EC" id="2.7.7.18" evidence="11"/>
<sequence>MIGILGGTFDPIHYGHLRPAQDAARQLGLTELRLVPAATPPHRRRPVAHAAQRLRMVELAVAEFPGLAVDDREIRRGGLSYTVPTLESVRAEIGTTPLCLLLGTDAFRDIESWHRWSRLPELAHLVVLGRPGFPAPDAADLPVWARKRLVAGPGELRTRSAGGLLFLEVEPHDVSATRIRAAIARGETPPAEWLPASVLDYIRRNGIYRSEAA</sequence>
<evidence type="ECO:0000256" key="5">
    <source>
        <dbReference type="ARBA" id="ARBA00022679"/>
    </source>
</evidence>
<dbReference type="NCBIfam" id="TIGR00482">
    <property type="entry name" value="nicotinate (nicotinamide) nucleotide adenylyltransferase"/>
    <property type="match status" value="1"/>
</dbReference>
<dbReference type="InterPro" id="IPR005248">
    <property type="entry name" value="NadD/NMNAT"/>
</dbReference>
<evidence type="ECO:0000256" key="7">
    <source>
        <dbReference type="ARBA" id="ARBA00022741"/>
    </source>
</evidence>
<dbReference type="AlphaFoldDB" id="A0A1B4V3U3"/>
<keyword evidence="4 11" id="KW-0662">Pyridine nucleotide biosynthesis</keyword>
<dbReference type="PANTHER" id="PTHR39321">
    <property type="entry name" value="NICOTINATE-NUCLEOTIDE ADENYLYLTRANSFERASE-RELATED"/>
    <property type="match status" value="1"/>
</dbReference>
<comment type="similarity">
    <text evidence="3 11">Belongs to the NadD family.</text>
</comment>
<evidence type="ECO:0000313" key="14">
    <source>
        <dbReference type="Proteomes" id="UP000218899"/>
    </source>
</evidence>
<evidence type="ECO:0000256" key="4">
    <source>
        <dbReference type="ARBA" id="ARBA00022642"/>
    </source>
</evidence>
<evidence type="ECO:0000256" key="10">
    <source>
        <dbReference type="ARBA" id="ARBA00048721"/>
    </source>
</evidence>
<dbReference type="RefSeq" id="WP_096458577.1">
    <property type="nucleotide sequence ID" value="NZ_AP014936.1"/>
</dbReference>
<dbReference type="EMBL" id="AP014936">
    <property type="protein sequence ID" value="BAU47182.1"/>
    <property type="molecule type" value="Genomic_DNA"/>
</dbReference>
<keyword evidence="8 11" id="KW-0067">ATP-binding</keyword>
<proteinExistence type="inferred from homology"/>
<dbReference type="GO" id="GO:0004515">
    <property type="term" value="F:nicotinate-nucleotide adenylyltransferase activity"/>
    <property type="evidence" value="ECO:0007669"/>
    <property type="project" value="UniProtKB-UniRule"/>
</dbReference>
<evidence type="ECO:0000259" key="12">
    <source>
        <dbReference type="Pfam" id="PF01467"/>
    </source>
</evidence>
<feature type="domain" description="Cytidyltransferase-like" evidence="12">
    <location>
        <begin position="4"/>
        <end position="181"/>
    </location>
</feature>
<comment type="pathway">
    <text evidence="2 11">Cofactor biosynthesis; NAD(+) biosynthesis; deamido-NAD(+) from nicotinate D-ribonucleotide: step 1/1.</text>
</comment>
<dbReference type="Pfam" id="PF01467">
    <property type="entry name" value="CTP_transf_like"/>
    <property type="match status" value="1"/>
</dbReference>
<dbReference type="GO" id="GO:0009435">
    <property type="term" value="P:NAD+ biosynthetic process"/>
    <property type="evidence" value="ECO:0007669"/>
    <property type="project" value="UniProtKB-UniRule"/>
</dbReference>
<dbReference type="NCBIfam" id="TIGR00125">
    <property type="entry name" value="cyt_tran_rel"/>
    <property type="match status" value="1"/>
</dbReference>
<dbReference type="SUPFAM" id="SSF52374">
    <property type="entry name" value="Nucleotidylyl transferase"/>
    <property type="match status" value="1"/>
</dbReference>
<dbReference type="NCBIfam" id="NF000839">
    <property type="entry name" value="PRK00071.1-1"/>
    <property type="match status" value="1"/>
</dbReference>
<reference evidence="13 14" key="1">
    <citation type="submission" date="2015-08" db="EMBL/GenBank/DDBJ databases">
        <title>Complete genome sequence of Sulfurifustis variabilis.</title>
        <authorList>
            <person name="Miura A."/>
            <person name="Kojima H."/>
            <person name="Fukui M."/>
        </authorList>
    </citation>
    <scope>NUCLEOTIDE SEQUENCE [LARGE SCALE GENOMIC DNA]</scope>
    <source>
        <strain evidence="14">skN76</strain>
    </source>
</reference>
<dbReference type="Proteomes" id="UP000218899">
    <property type="component" value="Chromosome"/>
</dbReference>
<dbReference type="InterPro" id="IPR004821">
    <property type="entry name" value="Cyt_trans-like"/>
</dbReference>
<keyword evidence="9 11" id="KW-0520">NAD</keyword>
<evidence type="ECO:0000256" key="1">
    <source>
        <dbReference type="ARBA" id="ARBA00002324"/>
    </source>
</evidence>
<evidence type="ECO:0000256" key="9">
    <source>
        <dbReference type="ARBA" id="ARBA00023027"/>
    </source>
</evidence>
<keyword evidence="5 11" id="KW-0808">Transferase</keyword>
<dbReference type="GO" id="GO:0005524">
    <property type="term" value="F:ATP binding"/>
    <property type="evidence" value="ECO:0007669"/>
    <property type="project" value="UniProtKB-KW"/>
</dbReference>
<dbReference type="Gene3D" id="3.40.50.620">
    <property type="entry name" value="HUPs"/>
    <property type="match status" value="1"/>
</dbReference>
<comment type="function">
    <text evidence="1 11">Catalyzes the reversible adenylation of nicotinate mononucleotide (NaMN) to nicotinic acid adenine dinucleotide (NaAD).</text>
</comment>
<name>A0A1B4V3U3_9GAMM</name>
<keyword evidence="7 11" id="KW-0547">Nucleotide-binding</keyword>
<dbReference type="UniPathway" id="UPA00253">
    <property type="reaction ID" value="UER00332"/>
</dbReference>
<keyword evidence="14" id="KW-1185">Reference proteome</keyword>
<dbReference type="PANTHER" id="PTHR39321:SF3">
    <property type="entry name" value="PHOSPHOPANTETHEINE ADENYLYLTRANSFERASE"/>
    <property type="match status" value="1"/>
</dbReference>
<dbReference type="HAMAP" id="MF_00244">
    <property type="entry name" value="NaMN_adenylyltr"/>
    <property type="match status" value="1"/>
</dbReference>
<dbReference type="CDD" id="cd02165">
    <property type="entry name" value="NMNAT"/>
    <property type="match status" value="1"/>
</dbReference>
<dbReference type="InterPro" id="IPR014729">
    <property type="entry name" value="Rossmann-like_a/b/a_fold"/>
</dbReference>
<evidence type="ECO:0000256" key="8">
    <source>
        <dbReference type="ARBA" id="ARBA00022840"/>
    </source>
</evidence>
<gene>
    <name evidence="11" type="primary">nadD</name>
    <name evidence="13" type="ORF">SVA_0603</name>
</gene>
<comment type="catalytic activity">
    <reaction evidence="10 11">
        <text>nicotinate beta-D-ribonucleotide + ATP + H(+) = deamido-NAD(+) + diphosphate</text>
        <dbReference type="Rhea" id="RHEA:22860"/>
        <dbReference type="ChEBI" id="CHEBI:15378"/>
        <dbReference type="ChEBI" id="CHEBI:30616"/>
        <dbReference type="ChEBI" id="CHEBI:33019"/>
        <dbReference type="ChEBI" id="CHEBI:57502"/>
        <dbReference type="ChEBI" id="CHEBI:58437"/>
        <dbReference type="EC" id="2.7.7.18"/>
    </reaction>
</comment>
<dbReference type="KEGG" id="sva:SVA_0603"/>
<protein>
    <recommendedName>
        <fullName evidence="11">Probable nicotinate-nucleotide adenylyltransferase</fullName>
        <ecNumber evidence="11">2.7.7.18</ecNumber>
    </recommendedName>
    <alternativeName>
        <fullName evidence="11">Deamido-NAD(+) diphosphorylase</fullName>
    </alternativeName>
    <alternativeName>
        <fullName evidence="11">Deamido-NAD(+) pyrophosphorylase</fullName>
    </alternativeName>
    <alternativeName>
        <fullName evidence="11">Nicotinate mononucleotide adenylyltransferase</fullName>
        <shortName evidence="11">NaMN adenylyltransferase</shortName>
    </alternativeName>
</protein>
<evidence type="ECO:0000256" key="3">
    <source>
        <dbReference type="ARBA" id="ARBA00009014"/>
    </source>
</evidence>
<organism evidence="13 14">
    <name type="scientific">Sulfurifustis variabilis</name>
    <dbReference type="NCBI Taxonomy" id="1675686"/>
    <lineage>
        <taxon>Bacteria</taxon>
        <taxon>Pseudomonadati</taxon>
        <taxon>Pseudomonadota</taxon>
        <taxon>Gammaproteobacteria</taxon>
        <taxon>Acidiferrobacterales</taxon>
        <taxon>Acidiferrobacteraceae</taxon>
        <taxon>Sulfurifustis</taxon>
    </lineage>
</organism>
<dbReference type="NCBIfam" id="NF000840">
    <property type="entry name" value="PRK00071.1-3"/>
    <property type="match status" value="1"/>
</dbReference>
<keyword evidence="6 11" id="KW-0548">Nucleotidyltransferase</keyword>
<evidence type="ECO:0000313" key="13">
    <source>
        <dbReference type="EMBL" id="BAU47182.1"/>
    </source>
</evidence>
<evidence type="ECO:0000256" key="6">
    <source>
        <dbReference type="ARBA" id="ARBA00022695"/>
    </source>
</evidence>
<accession>A0A1B4V3U3</accession>
<dbReference type="OrthoDB" id="5295945at2"/>
<evidence type="ECO:0000256" key="11">
    <source>
        <dbReference type="HAMAP-Rule" id="MF_00244"/>
    </source>
</evidence>
<evidence type="ECO:0000256" key="2">
    <source>
        <dbReference type="ARBA" id="ARBA00005019"/>
    </source>
</evidence>